<comment type="caution">
    <text evidence="2">The sequence shown here is derived from an EMBL/GenBank/DDBJ whole genome shotgun (WGS) entry which is preliminary data.</text>
</comment>
<keyword evidence="3" id="KW-1185">Reference proteome</keyword>
<accession>A0ABR1I6G4</accession>
<evidence type="ECO:0000313" key="2">
    <source>
        <dbReference type="EMBL" id="KAK7428401.1"/>
    </source>
</evidence>
<dbReference type="EMBL" id="JAZAVK010000041">
    <property type="protein sequence ID" value="KAK7428401.1"/>
    <property type="molecule type" value="Genomic_DNA"/>
</dbReference>
<evidence type="ECO:0000313" key="3">
    <source>
        <dbReference type="Proteomes" id="UP001498421"/>
    </source>
</evidence>
<name>A0ABR1I6G4_9HYPO</name>
<reference evidence="2 3" key="1">
    <citation type="journal article" date="2025" name="Microbiol. Resour. Announc.">
        <title>Draft genome sequences for Neonectria magnoliae and Neonectria punicea, canker pathogens of Liriodendron tulipifera and Acer saccharum in West Virginia.</title>
        <authorList>
            <person name="Petronek H.M."/>
            <person name="Kasson M.T."/>
            <person name="Metheny A.M."/>
            <person name="Stauder C.M."/>
            <person name="Lovett B."/>
            <person name="Lynch S.C."/>
            <person name="Garnas J.R."/>
            <person name="Kasson L.R."/>
            <person name="Stajich J.E."/>
        </authorList>
    </citation>
    <scope>NUCLEOTIDE SEQUENCE [LARGE SCALE GENOMIC DNA]</scope>
    <source>
        <strain evidence="2 3">NRRL 64651</strain>
    </source>
</reference>
<protein>
    <submittedName>
        <fullName evidence="2">Uncharacterized protein</fullName>
    </submittedName>
</protein>
<feature type="compositionally biased region" description="Polar residues" evidence="1">
    <location>
        <begin position="105"/>
        <end position="115"/>
    </location>
</feature>
<sequence>MQDRIQQLESLVVDLMQKTSASRPIEKPIAVTEQTCQVLATEHAAAAVSNEDIAEAGSPSSDAGSMQFGQSGVGYVNSAHWAAVLDGIADIREHFENEKEGEIQDGSQPSGTVQP</sequence>
<evidence type="ECO:0000256" key="1">
    <source>
        <dbReference type="SAM" id="MobiDB-lite"/>
    </source>
</evidence>
<proteinExistence type="predicted"/>
<feature type="region of interest" description="Disordered" evidence="1">
    <location>
        <begin position="95"/>
        <end position="115"/>
    </location>
</feature>
<organism evidence="2 3">
    <name type="scientific">Neonectria magnoliae</name>
    <dbReference type="NCBI Taxonomy" id="2732573"/>
    <lineage>
        <taxon>Eukaryota</taxon>
        <taxon>Fungi</taxon>
        <taxon>Dikarya</taxon>
        <taxon>Ascomycota</taxon>
        <taxon>Pezizomycotina</taxon>
        <taxon>Sordariomycetes</taxon>
        <taxon>Hypocreomycetidae</taxon>
        <taxon>Hypocreales</taxon>
        <taxon>Nectriaceae</taxon>
        <taxon>Neonectria</taxon>
    </lineage>
</organism>
<gene>
    <name evidence="2" type="ORF">QQZ08_005020</name>
</gene>
<dbReference type="Proteomes" id="UP001498421">
    <property type="component" value="Unassembled WGS sequence"/>
</dbReference>